<protein>
    <recommendedName>
        <fullName evidence="1">Protein kinase domain-containing protein</fullName>
    </recommendedName>
</protein>
<dbReference type="Proteomes" id="UP000290848">
    <property type="component" value="Unassembled WGS sequence"/>
</dbReference>
<dbReference type="GO" id="GO:0004674">
    <property type="term" value="F:protein serine/threonine kinase activity"/>
    <property type="evidence" value="ECO:0007669"/>
    <property type="project" value="TreeGrafter"/>
</dbReference>
<organism evidence="2 3">
    <name type="scientific">Arcticibacter tournemirensis</name>
    <dbReference type="NCBI Taxonomy" id="699437"/>
    <lineage>
        <taxon>Bacteria</taxon>
        <taxon>Pseudomonadati</taxon>
        <taxon>Bacteroidota</taxon>
        <taxon>Sphingobacteriia</taxon>
        <taxon>Sphingobacteriales</taxon>
        <taxon>Sphingobacteriaceae</taxon>
        <taxon>Arcticibacter</taxon>
    </lineage>
</organism>
<comment type="caution">
    <text evidence="2">The sequence shown here is derived from an EMBL/GenBank/DDBJ whole genome shotgun (WGS) entry which is preliminary data.</text>
</comment>
<dbReference type="PANTHER" id="PTHR44167:SF24">
    <property type="entry name" value="SERINE_THREONINE-PROTEIN KINASE CHK2"/>
    <property type="match status" value="1"/>
</dbReference>
<name>A0A4Q0M457_9SPHI</name>
<dbReference type="InterPro" id="IPR000719">
    <property type="entry name" value="Prot_kinase_dom"/>
</dbReference>
<proteinExistence type="predicted"/>
<evidence type="ECO:0000313" key="2">
    <source>
        <dbReference type="EMBL" id="RXF67717.1"/>
    </source>
</evidence>
<dbReference type="Pfam" id="PF00069">
    <property type="entry name" value="Pkinase"/>
    <property type="match status" value="1"/>
</dbReference>
<evidence type="ECO:0000259" key="1">
    <source>
        <dbReference type="PROSITE" id="PS50011"/>
    </source>
</evidence>
<dbReference type="PANTHER" id="PTHR44167">
    <property type="entry name" value="OVARIAN-SPECIFIC SERINE/THREONINE-PROTEIN KINASE LOK-RELATED"/>
    <property type="match status" value="1"/>
</dbReference>
<dbReference type="SMART" id="SM00220">
    <property type="entry name" value="S_TKc"/>
    <property type="match status" value="1"/>
</dbReference>
<dbReference type="InterPro" id="IPR011009">
    <property type="entry name" value="Kinase-like_dom_sf"/>
</dbReference>
<gene>
    <name evidence="2" type="ORF">EKH83_17970</name>
</gene>
<accession>A0A4Q0M457</accession>
<dbReference type="GO" id="GO:0005524">
    <property type="term" value="F:ATP binding"/>
    <property type="evidence" value="ECO:0007669"/>
    <property type="project" value="InterPro"/>
</dbReference>
<dbReference type="EMBL" id="RXOC01000015">
    <property type="protein sequence ID" value="RXF67717.1"/>
    <property type="molecule type" value="Genomic_DNA"/>
</dbReference>
<dbReference type="InterPro" id="IPR057929">
    <property type="entry name" value="RamC_N"/>
</dbReference>
<dbReference type="AlphaFoldDB" id="A0A4Q0M457"/>
<dbReference type="Gene3D" id="1.10.510.10">
    <property type="entry name" value="Transferase(Phosphotransferase) domain 1"/>
    <property type="match status" value="1"/>
</dbReference>
<sequence>MEKAFEISLLSYGPMLQKHGIAYHEVNNMLLHGTPGSTDGWVLYLSVRTLDTVVLLENLLPLLKENNTPFSLVKNQLLQYQLNAGAFGEELVGKVITLFPKTTQDAVILAGQINALSSNYSGPVVPGAARIGKILYAPNPEKLPFHIAAEYRHKGKLPAILGRYYVPVQMIRSSAKGDIYKGVNIKGCAFNWCLIKQGKPSALDDHFGRDMKDRLLWQREVLEDIAGNVPTPRFLDFFERRDHSYLVMEYAEGEPLGLKVAEVLKGRTWLALNTEEKKQLLRWYLGALEITGKVHQKGYVHRDISDMNFIILNDNRLCVIDFELSYSLTRQKPAVPFVLGTRGYMAPEQVQYAVPSVKEDVYSLGALLCFILTGKQPADFIEAQPQQTMSKLQDLAEPGTLSNIVLKCLDPQREKRPEVKELREQVLDYYCLLN</sequence>
<dbReference type="PROSITE" id="PS50011">
    <property type="entry name" value="PROTEIN_KINASE_DOM"/>
    <property type="match status" value="1"/>
</dbReference>
<feature type="domain" description="Protein kinase" evidence="1">
    <location>
        <begin position="165"/>
        <end position="430"/>
    </location>
</feature>
<dbReference type="SUPFAM" id="SSF56112">
    <property type="entry name" value="Protein kinase-like (PK-like)"/>
    <property type="match status" value="1"/>
</dbReference>
<reference evidence="2 3" key="1">
    <citation type="submission" date="2018-12" db="EMBL/GenBank/DDBJ databases">
        <title>The Draft Genome Sequence of the Soil Bacterium Pedobacter tournemirensis R1.</title>
        <authorList>
            <person name="He J."/>
        </authorList>
    </citation>
    <scope>NUCLEOTIDE SEQUENCE [LARGE SCALE GENOMIC DNA]</scope>
    <source>
        <strain evidence="2 3">R1</strain>
    </source>
</reference>
<evidence type="ECO:0000313" key="3">
    <source>
        <dbReference type="Proteomes" id="UP000290848"/>
    </source>
</evidence>
<dbReference type="Pfam" id="PF25816">
    <property type="entry name" value="RamC_N"/>
    <property type="match status" value="1"/>
</dbReference>